<comment type="subcellular location">
    <subcellularLocation>
        <location evidence="1">Nucleus</location>
    </subcellularLocation>
</comment>
<evidence type="ECO:0000313" key="8">
    <source>
        <dbReference type="Proteomes" id="UP001515500"/>
    </source>
</evidence>
<name>A0AB40D0B6_DIOCR</name>
<evidence type="ECO:0000256" key="1">
    <source>
        <dbReference type="ARBA" id="ARBA00004123"/>
    </source>
</evidence>
<evidence type="ECO:0000256" key="4">
    <source>
        <dbReference type="ARBA" id="ARBA00023125"/>
    </source>
</evidence>
<dbReference type="SMART" id="SM00353">
    <property type="entry name" value="HLH"/>
    <property type="match status" value="1"/>
</dbReference>
<protein>
    <submittedName>
        <fullName evidence="9">Transcription factor bHLH94-like</fullName>
    </submittedName>
</protein>
<dbReference type="GO" id="GO:0046983">
    <property type="term" value="F:protein dimerization activity"/>
    <property type="evidence" value="ECO:0007669"/>
    <property type="project" value="InterPro"/>
</dbReference>
<dbReference type="PANTHER" id="PTHR11969">
    <property type="entry name" value="MAX DIMERIZATION, MAD"/>
    <property type="match status" value="1"/>
</dbReference>
<keyword evidence="5" id="KW-0804">Transcription</keyword>
<feature type="domain" description="BHLH" evidence="7">
    <location>
        <begin position="110"/>
        <end position="161"/>
    </location>
</feature>
<keyword evidence="8" id="KW-1185">Reference proteome</keyword>
<dbReference type="Proteomes" id="UP001515500">
    <property type="component" value="Chromosome 18"/>
</dbReference>
<dbReference type="PANTHER" id="PTHR11969:SF54">
    <property type="entry name" value="MAD-LIKE PROTEIN 1"/>
    <property type="match status" value="1"/>
</dbReference>
<organism evidence="8 9">
    <name type="scientific">Dioscorea cayennensis subsp. rotundata</name>
    <name type="common">White Guinea yam</name>
    <name type="synonym">Dioscorea rotundata</name>
    <dbReference type="NCBI Taxonomy" id="55577"/>
    <lineage>
        <taxon>Eukaryota</taxon>
        <taxon>Viridiplantae</taxon>
        <taxon>Streptophyta</taxon>
        <taxon>Embryophyta</taxon>
        <taxon>Tracheophyta</taxon>
        <taxon>Spermatophyta</taxon>
        <taxon>Magnoliopsida</taxon>
        <taxon>Liliopsida</taxon>
        <taxon>Dioscoreales</taxon>
        <taxon>Dioscoreaceae</taxon>
        <taxon>Dioscorea</taxon>
    </lineage>
</organism>
<evidence type="ECO:0000313" key="9">
    <source>
        <dbReference type="RefSeq" id="XP_039145104.1"/>
    </source>
</evidence>
<dbReference type="Pfam" id="PF00010">
    <property type="entry name" value="HLH"/>
    <property type="match status" value="1"/>
</dbReference>
<comment type="similarity">
    <text evidence="2">Belongs to the bHLH protein family.</text>
</comment>
<dbReference type="GO" id="GO:0005634">
    <property type="term" value="C:nucleus"/>
    <property type="evidence" value="ECO:0007669"/>
    <property type="project" value="UniProtKB-SubCell"/>
</dbReference>
<dbReference type="PROSITE" id="PS50888">
    <property type="entry name" value="BHLH"/>
    <property type="match status" value="1"/>
</dbReference>
<dbReference type="GO" id="GO:0000981">
    <property type="term" value="F:DNA-binding transcription factor activity, RNA polymerase II-specific"/>
    <property type="evidence" value="ECO:0007669"/>
    <property type="project" value="TreeGrafter"/>
</dbReference>
<dbReference type="GO" id="GO:0000978">
    <property type="term" value="F:RNA polymerase II cis-regulatory region sequence-specific DNA binding"/>
    <property type="evidence" value="ECO:0007669"/>
    <property type="project" value="TreeGrafter"/>
</dbReference>
<reference evidence="9" key="1">
    <citation type="submission" date="2025-08" db="UniProtKB">
        <authorList>
            <consortium name="RefSeq"/>
        </authorList>
    </citation>
    <scope>IDENTIFICATION</scope>
</reference>
<dbReference type="SUPFAM" id="SSF47459">
    <property type="entry name" value="HLH, helix-loop-helix DNA-binding domain"/>
    <property type="match status" value="1"/>
</dbReference>
<accession>A0AB40D0B6</accession>
<dbReference type="GeneID" id="120282364"/>
<evidence type="ECO:0000256" key="6">
    <source>
        <dbReference type="ARBA" id="ARBA00023242"/>
    </source>
</evidence>
<evidence type="ECO:0000256" key="5">
    <source>
        <dbReference type="ARBA" id="ARBA00023163"/>
    </source>
</evidence>
<dbReference type="AlphaFoldDB" id="A0AB40D0B6"/>
<sequence length="320" mass="35806">MALEAVVFPQDLPFAHNAKNITNNYNFVAVAEEDTGVLINGMHANWDHSSSSWSSSIFPETEDLLQVSLSPETSIKEHLHHRPVNGTELTGKQRKRRRVRSFKNKEEVENQRMTHIAVERNRRKQMNDYLASLRRLMPPSYVQRGDQASIIGGAINFVKQLEQLQQSLEAQKLIKQRCNNGDFEGSTPFADHFTFPQYSSASSCNTDGTGNGTTTSSGISNEIIAERRSASADIEVTMVEGHANIKILAKRRPKQLVKLIVGLHNLCLSTLHLNVTAVEHFVLYCFSLKVEEECQCGTVDDIATAVHHLVAEIQEQAELV</sequence>
<evidence type="ECO:0000256" key="2">
    <source>
        <dbReference type="ARBA" id="ARBA00005510"/>
    </source>
</evidence>
<proteinExistence type="inferred from homology"/>
<evidence type="ECO:0000259" key="7">
    <source>
        <dbReference type="PROSITE" id="PS50888"/>
    </source>
</evidence>
<keyword evidence="6" id="KW-0539">Nucleus</keyword>
<keyword evidence="4" id="KW-0238">DNA-binding</keyword>
<keyword evidence="3" id="KW-0805">Transcription regulation</keyword>
<evidence type="ECO:0000256" key="3">
    <source>
        <dbReference type="ARBA" id="ARBA00023015"/>
    </source>
</evidence>
<dbReference type="RefSeq" id="XP_039145104.1">
    <property type="nucleotide sequence ID" value="XM_039289170.1"/>
</dbReference>
<dbReference type="Gene3D" id="4.10.280.10">
    <property type="entry name" value="Helix-loop-helix DNA-binding domain"/>
    <property type="match status" value="1"/>
</dbReference>
<dbReference type="InterPro" id="IPR011598">
    <property type="entry name" value="bHLH_dom"/>
</dbReference>
<dbReference type="InterPro" id="IPR036638">
    <property type="entry name" value="HLH_DNA-bd_sf"/>
</dbReference>
<gene>
    <name evidence="9" type="primary">LOC120282364</name>
</gene>